<accession>M5U063</accession>
<reference evidence="2 3" key="1">
    <citation type="journal article" date="2013" name="Mar. Genomics">
        <title>Expression of sulfatases in Rhodopirellula baltica and the diversity of sulfatases in the genus Rhodopirellula.</title>
        <authorList>
            <person name="Wegner C.E."/>
            <person name="Richter-Heitmann T."/>
            <person name="Klindworth A."/>
            <person name="Klockow C."/>
            <person name="Richter M."/>
            <person name="Achstetter T."/>
            <person name="Glockner F.O."/>
            <person name="Harder J."/>
        </authorList>
    </citation>
    <scope>NUCLEOTIDE SEQUENCE [LARGE SCALE GENOMIC DNA]</scope>
    <source>
        <strain evidence="2 3">SM41</strain>
    </source>
</reference>
<protein>
    <submittedName>
        <fullName evidence="2">Uncharacterized protein</fullName>
    </submittedName>
</protein>
<feature type="region of interest" description="Disordered" evidence="1">
    <location>
        <begin position="1"/>
        <end position="33"/>
    </location>
</feature>
<sequence length="72" mass="8258">MYQHLHRIRRVSSHDIMSQPDRDRATDPAATSRDYDTCHRTCHCCNAAETQSPATITGDVLRKNGRQFLWSA</sequence>
<dbReference type="Proteomes" id="UP000011885">
    <property type="component" value="Unassembled WGS sequence"/>
</dbReference>
<proteinExistence type="predicted"/>
<gene>
    <name evidence="2" type="ORF">RSSM_03892</name>
</gene>
<evidence type="ECO:0000313" key="3">
    <source>
        <dbReference type="Proteomes" id="UP000011885"/>
    </source>
</evidence>
<organism evidence="2 3">
    <name type="scientific">Rhodopirellula sallentina SM41</name>
    <dbReference type="NCBI Taxonomy" id="1263870"/>
    <lineage>
        <taxon>Bacteria</taxon>
        <taxon>Pseudomonadati</taxon>
        <taxon>Planctomycetota</taxon>
        <taxon>Planctomycetia</taxon>
        <taxon>Pirellulales</taxon>
        <taxon>Pirellulaceae</taxon>
        <taxon>Rhodopirellula</taxon>
    </lineage>
</organism>
<dbReference type="EMBL" id="ANOH01000264">
    <property type="protein sequence ID" value="EMI54674.1"/>
    <property type="molecule type" value="Genomic_DNA"/>
</dbReference>
<evidence type="ECO:0000313" key="2">
    <source>
        <dbReference type="EMBL" id="EMI54674.1"/>
    </source>
</evidence>
<keyword evidence="3" id="KW-1185">Reference proteome</keyword>
<name>M5U063_9BACT</name>
<dbReference type="AlphaFoldDB" id="M5U063"/>
<feature type="compositionally biased region" description="Basic residues" evidence="1">
    <location>
        <begin position="1"/>
        <end position="11"/>
    </location>
</feature>
<dbReference type="PATRIC" id="fig|1263870.3.peg.4125"/>
<evidence type="ECO:0000256" key="1">
    <source>
        <dbReference type="SAM" id="MobiDB-lite"/>
    </source>
</evidence>
<comment type="caution">
    <text evidence="2">The sequence shown here is derived from an EMBL/GenBank/DDBJ whole genome shotgun (WGS) entry which is preliminary data.</text>
</comment>